<feature type="coiled-coil region" evidence="8">
    <location>
        <begin position="168"/>
        <end position="233"/>
    </location>
</feature>
<evidence type="ECO:0000313" key="10">
    <source>
        <dbReference type="Proteomes" id="UP000245461"/>
    </source>
</evidence>
<keyword evidence="3" id="KW-0813">Transport</keyword>
<keyword evidence="8" id="KW-0175">Coiled coil</keyword>
<dbReference type="AlphaFoldDB" id="A0A317EF21"/>
<protein>
    <recommendedName>
        <fullName evidence="11">Type I secretion protein TolC</fullName>
    </recommendedName>
</protein>
<dbReference type="Pfam" id="PF02321">
    <property type="entry name" value="OEP"/>
    <property type="match status" value="2"/>
</dbReference>
<comment type="subcellular location">
    <subcellularLocation>
        <location evidence="1">Cell outer membrane</location>
    </subcellularLocation>
</comment>
<evidence type="ECO:0000256" key="6">
    <source>
        <dbReference type="ARBA" id="ARBA00023136"/>
    </source>
</evidence>
<dbReference type="SUPFAM" id="SSF56954">
    <property type="entry name" value="Outer membrane efflux proteins (OEP)"/>
    <property type="match status" value="1"/>
</dbReference>
<evidence type="ECO:0000256" key="7">
    <source>
        <dbReference type="ARBA" id="ARBA00023237"/>
    </source>
</evidence>
<evidence type="ECO:0000313" key="9">
    <source>
        <dbReference type="EMBL" id="PWR25597.1"/>
    </source>
</evidence>
<evidence type="ECO:0000256" key="1">
    <source>
        <dbReference type="ARBA" id="ARBA00004442"/>
    </source>
</evidence>
<dbReference type="NCBIfam" id="TIGR01844">
    <property type="entry name" value="type_I_sec_TolC"/>
    <property type="match status" value="1"/>
</dbReference>
<dbReference type="Gene3D" id="1.20.1600.10">
    <property type="entry name" value="Outer membrane efflux proteins (OEP)"/>
    <property type="match status" value="1"/>
</dbReference>
<keyword evidence="7" id="KW-0998">Cell outer membrane</keyword>
<evidence type="ECO:0000256" key="3">
    <source>
        <dbReference type="ARBA" id="ARBA00022448"/>
    </source>
</evidence>
<evidence type="ECO:0000256" key="8">
    <source>
        <dbReference type="SAM" id="Coils"/>
    </source>
</evidence>
<proteinExistence type="inferred from homology"/>
<evidence type="ECO:0000256" key="2">
    <source>
        <dbReference type="ARBA" id="ARBA00007613"/>
    </source>
</evidence>
<dbReference type="PANTHER" id="PTHR30026">
    <property type="entry name" value="OUTER MEMBRANE PROTEIN TOLC"/>
    <property type="match status" value="1"/>
</dbReference>
<dbReference type="GO" id="GO:0009279">
    <property type="term" value="C:cell outer membrane"/>
    <property type="evidence" value="ECO:0007669"/>
    <property type="project" value="UniProtKB-SubCell"/>
</dbReference>
<dbReference type="InterPro" id="IPR010130">
    <property type="entry name" value="T1SS_OMP_TolC"/>
</dbReference>
<keyword evidence="4" id="KW-1134">Transmembrane beta strand</keyword>
<evidence type="ECO:0000256" key="5">
    <source>
        <dbReference type="ARBA" id="ARBA00022692"/>
    </source>
</evidence>
<dbReference type="InterPro" id="IPR051906">
    <property type="entry name" value="TolC-like"/>
</dbReference>
<evidence type="ECO:0000256" key="4">
    <source>
        <dbReference type="ARBA" id="ARBA00022452"/>
    </source>
</evidence>
<dbReference type="EMBL" id="QGLE01000001">
    <property type="protein sequence ID" value="PWR25597.1"/>
    <property type="molecule type" value="Genomic_DNA"/>
</dbReference>
<dbReference type="PANTHER" id="PTHR30026:SF22">
    <property type="entry name" value="OUTER MEMBRANE EFFLUX PROTEIN"/>
    <property type="match status" value="1"/>
</dbReference>
<dbReference type="InterPro" id="IPR003423">
    <property type="entry name" value="OMP_efflux"/>
</dbReference>
<reference evidence="9 10" key="1">
    <citation type="submission" date="2018-05" db="EMBL/GenBank/DDBJ databases">
        <title>Zavarzinia sp. HR-AS.</title>
        <authorList>
            <person name="Lee Y."/>
            <person name="Jeon C.O."/>
        </authorList>
    </citation>
    <scope>NUCLEOTIDE SEQUENCE [LARGE SCALE GENOMIC DNA]</scope>
    <source>
        <strain evidence="9 10">HR-AS</strain>
    </source>
</reference>
<gene>
    <name evidence="9" type="ORF">DKG74_01115</name>
</gene>
<name>A0A317EF21_9PROT</name>
<dbReference type="GO" id="GO:1990281">
    <property type="term" value="C:efflux pump complex"/>
    <property type="evidence" value="ECO:0007669"/>
    <property type="project" value="TreeGrafter"/>
</dbReference>
<dbReference type="GO" id="GO:0015562">
    <property type="term" value="F:efflux transmembrane transporter activity"/>
    <property type="evidence" value="ECO:0007669"/>
    <property type="project" value="InterPro"/>
</dbReference>
<organism evidence="9 10">
    <name type="scientific">Zavarzinia aquatilis</name>
    <dbReference type="NCBI Taxonomy" id="2211142"/>
    <lineage>
        <taxon>Bacteria</taxon>
        <taxon>Pseudomonadati</taxon>
        <taxon>Pseudomonadota</taxon>
        <taxon>Alphaproteobacteria</taxon>
        <taxon>Rhodospirillales</taxon>
        <taxon>Zavarziniaceae</taxon>
        <taxon>Zavarzinia</taxon>
    </lineage>
</organism>
<comment type="similarity">
    <text evidence="2">Belongs to the outer membrane factor (OMF) (TC 1.B.17) family.</text>
</comment>
<comment type="caution">
    <text evidence="9">The sequence shown here is derived from an EMBL/GenBank/DDBJ whole genome shotgun (WGS) entry which is preliminary data.</text>
</comment>
<sequence>MKSIASEPEGSKGGTVKMAKRLVSLVALMAIVGGTPAFAESLNDALATAYASNPTLDAQRAALRATDEEIAKALSGWRPTVTISGAGGFESQENTVPAAGKVSSDLNPWSVALSGTQPIYRGGRTTAETSAADNQVLAGRAQLKSTEQSILLSVVQAYVSIITNQAVVELNQKNVQVLQRELDASRDRFRVGELTRTDVAQSEARLAEAVSQLKGAEADLNQARQNYERAVGTAPGALQPLPPLPALPPSLDEARAIALAENPDLNAARYAEAAARDGIDIARSAILPQVSLHGQIARAGDQSASVSRTDDALIELQVSVPLYQSGAEYAAIRQNQQTASQRLSEVSAAQRSVVEGASNALDQLRAARAVIESQKQAVAANTLALEGVRQESAVGSRTVLDVLDAERELLNSNVALVRAQGSEYSAAFSLLSAVGRLTAENLNLPGDRYDPLAHYDKTRGRWFGYD</sequence>
<dbReference type="GO" id="GO:0015288">
    <property type="term" value="F:porin activity"/>
    <property type="evidence" value="ECO:0007669"/>
    <property type="project" value="TreeGrafter"/>
</dbReference>
<evidence type="ECO:0008006" key="11">
    <source>
        <dbReference type="Google" id="ProtNLM"/>
    </source>
</evidence>
<accession>A0A317EF21</accession>
<keyword evidence="5" id="KW-0812">Transmembrane</keyword>
<keyword evidence="6" id="KW-0472">Membrane</keyword>
<keyword evidence="10" id="KW-1185">Reference proteome</keyword>
<dbReference type="Proteomes" id="UP000245461">
    <property type="component" value="Unassembled WGS sequence"/>
</dbReference>